<dbReference type="PROSITE" id="PS00678">
    <property type="entry name" value="WD_REPEATS_1"/>
    <property type="match status" value="1"/>
</dbReference>
<dbReference type="Gene3D" id="3.30.70.360">
    <property type="match status" value="1"/>
</dbReference>
<dbReference type="InterPro" id="IPR002933">
    <property type="entry name" value="Peptidase_M20"/>
</dbReference>
<dbReference type="EMBL" id="HACM01002323">
    <property type="protein sequence ID" value="CRZ02765.1"/>
    <property type="molecule type" value="Transcribed_RNA"/>
</dbReference>
<keyword evidence="4" id="KW-0677">Repeat</keyword>
<dbReference type="InterPro" id="IPR036322">
    <property type="entry name" value="WD40_repeat_dom_sf"/>
</dbReference>
<protein>
    <recommendedName>
        <fullName evidence="8">SAM domain-containing protein</fullName>
    </recommendedName>
</protein>
<reference evidence="9" key="1">
    <citation type="submission" date="2015-04" db="EMBL/GenBank/DDBJ databases">
        <title>The genome sequence of the plant pathogenic Rhizarian Plasmodiophora brassicae reveals insights in its biotrophic life cycle and the origin of chitin synthesis.</title>
        <authorList>
            <person name="Schwelm A."/>
            <person name="Fogelqvist J."/>
            <person name="Knaust A."/>
            <person name="Julke S."/>
            <person name="Lilja T."/>
            <person name="Dhandapani V."/>
            <person name="Bonilla-Rosso G."/>
            <person name="Karlsson M."/>
            <person name="Shevchenko A."/>
            <person name="Choi S.R."/>
            <person name="Kim H.G."/>
            <person name="Park J.Y."/>
            <person name="Lim Y.P."/>
            <person name="Ludwig-Muller J."/>
            <person name="Dixelius C."/>
        </authorList>
    </citation>
    <scope>NUCLEOTIDE SEQUENCE</scope>
    <source>
        <tissue evidence="9">Potato root galls</tissue>
    </source>
</reference>
<evidence type="ECO:0000256" key="4">
    <source>
        <dbReference type="ARBA" id="ARBA00022737"/>
    </source>
</evidence>
<dbReference type="SUPFAM" id="SSF47769">
    <property type="entry name" value="SAM/Pointed domain"/>
    <property type="match status" value="1"/>
</dbReference>
<sequence>MTTALDNKPATVHEPLRPYGSILRVEHVLARHNDSVLSLVVSRRTNRLFSGDQDGLIIVWELNTFSFECELYGHRRPITSMIVSDNAINGFYMLISASRDNTIRIWNSVSMQLLNVLENMGCCAFDLALDRSQMFAGCLDTHVMTVDLASLPIAVANETAVDAQRFCKFFTHHLGFIYSLTVVKDLLFTGSGDFTIGVWNCRTMEYLKTMVGHTDSVTSLAVIPDQYLISGSRDNSIKLWGLDSWHLVRSVDLGAAIIATCIADSALFVSTSDNAIQALDLQTFRPIGHGKISSSWTTLFICRDRQFLFSCGTDSAITVWRNEDPTGVAFFNPATKPRTPICGILRATPVVSCSATFSELLAGAGAERYADLFAKHEIDLEALLLLNDQDLEQVGIPLGTRRKIVAMIDRLSHNTQRNTNDNDLIHFLQLLVGMETVSSDPSKRTEAWNCARFIEQCLLEMGAETRLRQVNPDSNPILIAKLSSFSNDPIRPKVVFYAHYDVFPVVESQWSVPPFTLSGRNGYLYGRGASDNKGPLAAFIYAVKELISEDGGLPSDVVMIFDGEGETDSFKGGFCIAVQSAMVFFERLSTTSPLVHLWPLEWLANPTVVVLANTVWSGQVRPCLNYGTRGIVSMTLEIGGLSQDLHSGVHGGAFHEPLTDAIHVLSTLIDRDGNVLIDGFYDGVDEISPLEESYYAETDFDIDAYREETGIGKLRFNDVTSILQCRWRRPTLSIHSVENLHKNREQSGSIISSSVKASVSMRTTPNQKSSQIAKLFTAHVTKEFNRLESSNTLSVKTAREADWWIGDPECAGFKAAVAAIAEVWGVSPLFIREGGTLATIRFLEDVLAAPAVHFAFGQASDQSHLEDERIRIKNLLNGRDVFKAFIRKIGSESKSNLGVAGSSTRTPGDPHCLPLRLPSDTTFSNNLPTDSAAE</sequence>
<dbReference type="AlphaFoldDB" id="A0A0H5QKV4"/>
<dbReference type="SUPFAM" id="SSF50978">
    <property type="entry name" value="WD40 repeat-like"/>
    <property type="match status" value="1"/>
</dbReference>
<keyword evidence="2" id="KW-0645">Protease</keyword>
<feature type="repeat" description="WD" evidence="6">
    <location>
        <begin position="29"/>
        <end position="64"/>
    </location>
</feature>
<dbReference type="Gene3D" id="3.40.630.10">
    <property type="entry name" value="Zn peptidases"/>
    <property type="match status" value="1"/>
</dbReference>
<dbReference type="SMART" id="SM00454">
    <property type="entry name" value="SAM"/>
    <property type="match status" value="1"/>
</dbReference>
<dbReference type="Pfam" id="PF00400">
    <property type="entry name" value="WD40"/>
    <property type="match status" value="3"/>
</dbReference>
<keyword evidence="3" id="KW-0479">Metal-binding</keyword>
<dbReference type="PROSITE" id="PS50294">
    <property type="entry name" value="WD_REPEATS_REGION"/>
    <property type="match status" value="3"/>
</dbReference>
<evidence type="ECO:0000259" key="8">
    <source>
        <dbReference type="SMART" id="SM00454"/>
    </source>
</evidence>
<organism evidence="9">
    <name type="scientific">Spongospora subterranea</name>
    <dbReference type="NCBI Taxonomy" id="70186"/>
    <lineage>
        <taxon>Eukaryota</taxon>
        <taxon>Sar</taxon>
        <taxon>Rhizaria</taxon>
        <taxon>Endomyxa</taxon>
        <taxon>Phytomyxea</taxon>
        <taxon>Plasmodiophorida</taxon>
        <taxon>Plasmodiophoridae</taxon>
        <taxon>Spongospora</taxon>
    </lineage>
</organism>
<feature type="repeat" description="WD" evidence="6">
    <location>
        <begin position="170"/>
        <end position="209"/>
    </location>
</feature>
<evidence type="ECO:0000256" key="2">
    <source>
        <dbReference type="ARBA" id="ARBA00022670"/>
    </source>
</evidence>
<dbReference type="InterPro" id="IPR015943">
    <property type="entry name" value="WD40/YVTN_repeat-like_dom_sf"/>
</dbReference>
<feature type="compositionally biased region" description="Polar residues" evidence="7">
    <location>
        <begin position="919"/>
        <end position="934"/>
    </location>
</feature>
<evidence type="ECO:0000256" key="5">
    <source>
        <dbReference type="ARBA" id="ARBA00022801"/>
    </source>
</evidence>
<dbReference type="PANTHER" id="PTHR43270:SF8">
    <property type="entry name" value="DI- AND TRIPEPTIDASE DUG2-RELATED"/>
    <property type="match status" value="1"/>
</dbReference>
<evidence type="ECO:0000256" key="6">
    <source>
        <dbReference type="PROSITE-ProRule" id="PRU00221"/>
    </source>
</evidence>
<dbReference type="Pfam" id="PF07687">
    <property type="entry name" value="M20_dimer"/>
    <property type="match status" value="1"/>
</dbReference>
<dbReference type="Gene3D" id="2.130.10.10">
    <property type="entry name" value="YVTN repeat-like/Quinoprotein amine dehydrogenase"/>
    <property type="match status" value="1"/>
</dbReference>
<dbReference type="Gene3D" id="1.10.150.50">
    <property type="entry name" value="Transcription Factor, Ets-1"/>
    <property type="match status" value="1"/>
</dbReference>
<feature type="region of interest" description="Disordered" evidence="7">
    <location>
        <begin position="895"/>
        <end position="934"/>
    </location>
</feature>
<dbReference type="GO" id="GO:0006508">
    <property type="term" value="P:proteolysis"/>
    <property type="evidence" value="ECO:0007669"/>
    <property type="project" value="UniProtKB-KW"/>
</dbReference>
<evidence type="ECO:0000313" key="9">
    <source>
        <dbReference type="EMBL" id="CRZ02765.1"/>
    </source>
</evidence>
<keyword evidence="1 6" id="KW-0853">WD repeat</keyword>
<dbReference type="InterPro" id="IPR020472">
    <property type="entry name" value="WD40_PAC1"/>
</dbReference>
<dbReference type="InterPro" id="IPR001660">
    <property type="entry name" value="SAM"/>
</dbReference>
<dbReference type="GO" id="GO:0008233">
    <property type="term" value="F:peptidase activity"/>
    <property type="evidence" value="ECO:0007669"/>
    <property type="project" value="UniProtKB-KW"/>
</dbReference>
<feature type="repeat" description="WD" evidence="6">
    <location>
        <begin position="210"/>
        <end position="250"/>
    </location>
</feature>
<dbReference type="PROSITE" id="PS50082">
    <property type="entry name" value="WD_REPEATS_2"/>
    <property type="match status" value="4"/>
</dbReference>
<dbReference type="SUPFAM" id="SSF53187">
    <property type="entry name" value="Zn-dependent exopeptidases"/>
    <property type="match status" value="1"/>
</dbReference>
<name>A0A0H5QKV4_9EUKA</name>
<dbReference type="PRINTS" id="PR00320">
    <property type="entry name" value="GPROTEINBRPT"/>
</dbReference>
<dbReference type="InterPro" id="IPR001680">
    <property type="entry name" value="WD40_rpt"/>
</dbReference>
<keyword evidence="5" id="KW-0378">Hydrolase</keyword>
<evidence type="ECO:0000256" key="1">
    <source>
        <dbReference type="ARBA" id="ARBA00022574"/>
    </source>
</evidence>
<dbReference type="GO" id="GO:0046872">
    <property type="term" value="F:metal ion binding"/>
    <property type="evidence" value="ECO:0007669"/>
    <property type="project" value="UniProtKB-KW"/>
</dbReference>
<dbReference type="GO" id="GO:0006751">
    <property type="term" value="P:glutathione catabolic process"/>
    <property type="evidence" value="ECO:0007669"/>
    <property type="project" value="TreeGrafter"/>
</dbReference>
<dbReference type="Pfam" id="PF00536">
    <property type="entry name" value="SAM_1"/>
    <property type="match status" value="1"/>
</dbReference>
<dbReference type="InterPro" id="IPR019775">
    <property type="entry name" value="WD40_repeat_CS"/>
</dbReference>
<dbReference type="InterPro" id="IPR011650">
    <property type="entry name" value="Peptidase_M20_dimer"/>
</dbReference>
<feature type="domain" description="SAM" evidence="8">
    <location>
        <begin position="349"/>
        <end position="414"/>
    </location>
</feature>
<dbReference type="Pfam" id="PF01546">
    <property type="entry name" value="Peptidase_M20"/>
    <property type="match status" value="1"/>
</dbReference>
<proteinExistence type="predicted"/>
<evidence type="ECO:0000256" key="7">
    <source>
        <dbReference type="SAM" id="MobiDB-lite"/>
    </source>
</evidence>
<evidence type="ECO:0000256" key="3">
    <source>
        <dbReference type="ARBA" id="ARBA00022723"/>
    </source>
</evidence>
<dbReference type="InterPro" id="IPR013761">
    <property type="entry name" value="SAM/pointed_sf"/>
</dbReference>
<dbReference type="SMART" id="SM00320">
    <property type="entry name" value="WD40"/>
    <property type="match status" value="5"/>
</dbReference>
<dbReference type="InterPro" id="IPR051458">
    <property type="entry name" value="Cyt/Met_Dipeptidase"/>
</dbReference>
<dbReference type="PANTHER" id="PTHR43270">
    <property type="entry name" value="BETA-ALA-HIS DIPEPTIDASE"/>
    <property type="match status" value="1"/>
</dbReference>
<feature type="repeat" description="WD" evidence="6">
    <location>
        <begin position="71"/>
        <end position="116"/>
    </location>
</feature>
<accession>A0A0H5QKV4</accession>
<feature type="compositionally biased region" description="Polar residues" evidence="7">
    <location>
        <begin position="895"/>
        <end position="906"/>
    </location>
</feature>